<accession>A0A1M7AD11</accession>
<reference evidence="2" key="1">
    <citation type="submission" date="2016-11" db="EMBL/GenBank/DDBJ databases">
        <authorList>
            <person name="Varghese N."/>
            <person name="Submissions S."/>
        </authorList>
    </citation>
    <scope>NUCLEOTIDE SEQUENCE [LARGE SCALE GENOMIC DNA]</scope>
    <source>
        <strain evidence="2">DSM 29327</strain>
    </source>
</reference>
<dbReference type="InterPro" id="IPR036928">
    <property type="entry name" value="AS_sf"/>
</dbReference>
<evidence type="ECO:0008006" key="3">
    <source>
        <dbReference type="Google" id="ProtNLM"/>
    </source>
</evidence>
<dbReference type="AlphaFoldDB" id="A0A1M7AD11"/>
<protein>
    <recommendedName>
        <fullName evidence="3">Amidase</fullName>
    </recommendedName>
</protein>
<dbReference type="EMBL" id="FRBN01000013">
    <property type="protein sequence ID" value="SHL40582.1"/>
    <property type="molecule type" value="Genomic_DNA"/>
</dbReference>
<evidence type="ECO:0000313" key="2">
    <source>
        <dbReference type="Proteomes" id="UP000184191"/>
    </source>
</evidence>
<gene>
    <name evidence="1" type="ORF">SAMN05444414_11321</name>
</gene>
<organism evidence="1 2">
    <name type="scientific">Roseovarius marisflavi</name>
    <dbReference type="NCBI Taxonomy" id="1054996"/>
    <lineage>
        <taxon>Bacteria</taxon>
        <taxon>Pseudomonadati</taxon>
        <taxon>Pseudomonadota</taxon>
        <taxon>Alphaproteobacteria</taxon>
        <taxon>Rhodobacterales</taxon>
        <taxon>Roseobacteraceae</taxon>
        <taxon>Roseovarius</taxon>
    </lineage>
</organism>
<dbReference type="SUPFAM" id="SSF75304">
    <property type="entry name" value="Amidase signature (AS) enzymes"/>
    <property type="match status" value="1"/>
</dbReference>
<dbReference type="Proteomes" id="UP000184191">
    <property type="component" value="Unassembled WGS sequence"/>
</dbReference>
<evidence type="ECO:0000313" key="1">
    <source>
        <dbReference type="EMBL" id="SHL40582.1"/>
    </source>
</evidence>
<sequence length="53" mass="5071">MLGPCATLPSATGPGGLPVGVQFVGPRNGDAAFLADVAVIAERLGLGAGVLPV</sequence>
<keyword evidence="2" id="KW-1185">Reference proteome</keyword>
<proteinExistence type="predicted"/>
<name>A0A1M7AD11_9RHOB</name>